<dbReference type="OrthoDB" id="9809130at2"/>
<keyword evidence="9 11" id="KW-0472">Membrane</keyword>
<dbReference type="EMBL" id="WBKA01000003">
    <property type="protein sequence ID" value="KAB1632533.1"/>
    <property type="molecule type" value="Genomic_DNA"/>
</dbReference>
<evidence type="ECO:0000256" key="3">
    <source>
        <dbReference type="ARBA" id="ARBA00022448"/>
    </source>
</evidence>
<protein>
    <recommendedName>
        <fullName evidence="11 12">ATP synthase subunit a</fullName>
    </recommendedName>
    <alternativeName>
        <fullName evidence="11">ATP synthase F0 sector subunit a</fullName>
    </alternativeName>
    <alternativeName>
        <fullName evidence="11">F-ATPase subunit 6</fullName>
    </alternativeName>
</protein>
<dbReference type="InterPro" id="IPR000568">
    <property type="entry name" value="ATP_synth_F0_asu"/>
</dbReference>
<dbReference type="Proteomes" id="UP000481339">
    <property type="component" value="Unassembled WGS sequence"/>
</dbReference>
<feature type="transmembrane region" description="Helical" evidence="11">
    <location>
        <begin position="20"/>
        <end position="39"/>
    </location>
</feature>
<evidence type="ECO:0000256" key="9">
    <source>
        <dbReference type="ARBA" id="ARBA00023136"/>
    </source>
</evidence>
<comment type="caution">
    <text evidence="13">The sequence shown here is derived from an EMBL/GenBank/DDBJ whole genome shotgun (WGS) entry which is preliminary data.</text>
</comment>
<dbReference type="PANTHER" id="PTHR11410">
    <property type="entry name" value="ATP SYNTHASE SUBUNIT A"/>
    <property type="match status" value="1"/>
</dbReference>
<keyword evidence="7 11" id="KW-1133">Transmembrane helix</keyword>
<keyword evidence="5 11" id="KW-0812">Transmembrane</keyword>
<evidence type="ECO:0000256" key="7">
    <source>
        <dbReference type="ARBA" id="ARBA00022989"/>
    </source>
</evidence>
<keyword evidence="3 11" id="KW-0813">Transport</keyword>
<dbReference type="GO" id="GO:0046933">
    <property type="term" value="F:proton-transporting ATP synthase activity, rotational mechanism"/>
    <property type="evidence" value="ECO:0007669"/>
    <property type="project" value="UniProtKB-UniRule"/>
</dbReference>
<dbReference type="Pfam" id="PF00119">
    <property type="entry name" value="ATP-synt_A"/>
    <property type="match status" value="1"/>
</dbReference>
<dbReference type="GO" id="GO:0045259">
    <property type="term" value="C:proton-transporting ATP synthase complex"/>
    <property type="evidence" value="ECO:0007669"/>
    <property type="project" value="UniProtKB-KW"/>
</dbReference>
<keyword evidence="11" id="KW-1003">Cell membrane</keyword>
<organism evidence="13 14">
    <name type="scientific">Pseudoclavibacter caeni</name>
    <dbReference type="NCBI Taxonomy" id="908846"/>
    <lineage>
        <taxon>Bacteria</taxon>
        <taxon>Bacillati</taxon>
        <taxon>Actinomycetota</taxon>
        <taxon>Actinomycetes</taxon>
        <taxon>Micrococcales</taxon>
        <taxon>Microbacteriaceae</taxon>
        <taxon>Pseudoclavibacter</taxon>
    </lineage>
</organism>
<dbReference type="PANTHER" id="PTHR11410:SF0">
    <property type="entry name" value="ATP SYNTHASE SUBUNIT A"/>
    <property type="match status" value="1"/>
</dbReference>
<evidence type="ECO:0000313" key="13">
    <source>
        <dbReference type="EMBL" id="KAB1632533.1"/>
    </source>
</evidence>
<keyword evidence="14" id="KW-1185">Reference proteome</keyword>
<dbReference type="InterPro" id="IPR035908">
    <property type="entry name" value="F0_ATP_A_sf"/>
</dbReference>
<name>A0A7C8FQH4_9MICO</name>
<dbReference type="NCBIfam" id="TIGR01131">
    <property type="entry name" value="ATP_synt_6_or_A"/>
    <property type="match status" value="1"/>
</dbReference>
<keyword evidence="4 11" id="KW-0138">CF(0)</keyword>
<feature type="transmembrane region" description="Helical" evidence="11">
    <location>
        <begin position="148"/>
        <end position="167"/>
    </location>
</feature>
<evidence type="ECO:0000256" key="6">
    <source>
        <dbReference type="ARBA" id="ARBA00022781"/>
    </source>
</evidence>
<evidence type="ECO:0000313" key="14">
    <source>
        <dbReference type="Proteomes" id="UP000481339"/>
    </source>
</evidence>
<feature type="transmembrane region" description="Helical" evidence="11">
    <location>
        <begin position="173"/>
        <end position="196"/>
    </location>
</feature>
<gene>
    <name evidence="11 13" type="primary">atpB</name>
    <name evidence="13" type="ORF">F8O02_05325</name>
</gene>
<evidence type="ECO:0000256" key="4">
    <source>
        <dbReference type="ARBA" id="ARBA00022547"/>
    </source>
</evidence>
<comment type="subcellular location">
    <subcellularLocation>
        <location evidence="11 12">Cell membrane</location>
        <topology evidence="11 12">Multi-pass membrane protein</topology>
    </subcellularLocation>
    <subcellularLocation>
        <location evidence="1">Membrane</location>
        <topology evidence="1">Multi-pass membrane protein</topology>
    </subcellularLocation>
</comment>
<evidence type="ECO:0000256" key="1">
    <source>
        <dbReference type="ARBA" id="ARBA00004141"/>
    </source>
</evidence>
<comment type="function">
    <text evidence="11 12">Key component of the proton channel; it plays a direct role in the translocation of protons across the membrane.</text>
</comment>
<dbReference type="GO" id="GO:0005886">
    <property type="term" value="C:plasma membrane"/>
    <property type="evidence" value="ECO:0007669"/>
    <property type="project" value="UniProtKB-SubCell"/>
</dbReference>
<evidence type="ECO:0000256" key="11">
    <source>
        <dbReference type="HAMAP-Rule" id="MF_01393"/>
    </source>
</evidence>
<evidence type="ECO:0000256" key="12">
    <source>
        <dbReference type="RuleBase" id="RU000483"/>
    </source>
</evidence>
<keyword evidence="6 11" id="KW-0375">Hydrogen ion transport</keyword>
<proteinExistence type="inferred from homology"/>
<feature type="transmembrane region" description="Helical" evidence="11">
    <location>
        <begin position="208"/>
        <end position="231"/>
    </location>
</feature>
<evidence type="ECO:0000256" key="2">
    <source>
        <dbReference type="ARBA" id="ARBA00006810"/>
    </source>
</evidence>
<reference evidence="13 14" key="1">
    <citation type="submission" date="2019-09" db="EMBL/GenBank/DDBJ databases">
        <title>Phylogeny of genus Pseudoclavibacter and closely related genus.</title>
        <authorList>
            <person name="Li Y."/>
        </authorList>
    </citation>
    <scope>NUCLEOTIDE SEQUENCE [LARGE SCALE GENOMIC DNA]</scope>
    <source>
        <strain evidence="13 14">JCM 16921</strain>
    </source>
</reference>
<keyword evidence="8 11" id="KW-0406">Ion transport</keyword>
<accession>A0A7C8FQH4</accession>
<feature type="transmembrane region" description="Helical" evidence="11">
    <location>
        <begin position="78"/>
        <end position="101"/>
    </location>
</feature>
<dbReference type="HAMAP" id="MF_01393">
    <property type="entry name" value="ATP_synth_a_bact"/>
    <property type="match status" value="1"/>
</dbReference>
<evidence type="ECO:0000256" key="8">
    <source>
        <dbReference type="ARBA" id="ARBA00023065"/>
    </source>
</evidence>
<evidence type="ECO:0000256" key="10">
    <source>
        <dbReference type="ARBA" id="ARBA00023310"/>
    </source>
</evidence>
<dbReference type="PRINTS" id="PR00123">
    <property type="entry name" value="ATPASEA"/>
</dbReference>
<dbReference type="AlphaFoldDB" id="A0A7C8FQH4"/>
<dbReference type="InterPro" id="IPR045083">
    <property type="entry name" value="ATP_synth_F0_asu_bact/mt"/>
</dbReference>
<keyword evidence="10 11" id="KW-0066">ATP synthesis</keyword>
<feature type="transmembrane region" description="Helical" evidence="11">
    <location>
        <begin position="113"/>
        <end position="136"/>
    </location>
</feature>
<dbReference type="Gene3D" id="1.20.120.220">
    <property type="entry name" value="ATP synthase, F0 complex, subunit A"/>
    <property type="match status" value="1"/>
</dbReference>
<sequence length="247" mass="27442">MDEFFPNPILFAGTPFELNRIGLIRILVMVVIIVWLWAATRRLRLVPGRGQSILEMGYDFVRVNIAEEMLGKKDAQRYVPLLFTIFVTTLAFNLTGVIPGLNMAASATVGYPLVLALIAYVVFIGAGIKAHGLGYFKAALFPAGVPKILYILVTPIEFLSTFIIRPVSLTLRLLMNMVAGHLILVLAFSATWFFLFNAPAIFKLLSPVTFALGFAFTLFEIMIEVLQAYIFTLLTTAYIQSSLAEEH</sequence>
<dbReference type="SUPFAM" id="SSF81336">
    <property type="entry name" value="F1F0 ATP synthase subunit A"/>
    <property type="match status" value="1"/>
</dbReference>
<evidence type="ECO:0000256" key="5">
    <source>
        <dbReference type="ARBA" id="ARBA00022692"/>
    </source>
</evidence>
<comment type="similarity">
    <text evidence="2 11 12">Belongs to the ATPase A chain family.</text>
</comment>
<dbReference type="CDD" id="cd00310">
    <property type="entry name" value="ATP-synt_Fo_a_6"/>
    <property type="match status" value="1"/>
</dbReference>